<evidence type="ECO:0000256" key="7">
    <source>
        <dbReference type="ARBA" id="ARBA00022989"/>
    </source>
</evidence>
<dbReference type="GeneTree" id="ENSGT00940000157655"/>
<dbReference type="GO" id="GO:0007229">
    <property type="term" value="P:integrin-mediated signaling pathway"/>
    <property type="evidence" value="ECO:0007669"/>
    <property type="project" value="Ensembl"/>
</dbReference>
<dbReference type="PANTHER" id="PTHR24027:SF419">
    <property type="entry name" value="CADHERIN-17"/>
    <property type="match status" value="1"/>
</dbReference>
<organism evidence="14 15">
    <name type="scientific">Sphenodon punctatus</name>
    <name type="common">Tuatara</name>
    <name type="synonym">Hatteria punctata</name>
    <dbReference type="NCBI Taxonomy" id="8508"/>
    <lineage>
        <taxon>Eukaryota</taxon>
        <taxon>Metazoa</taxon>
        <taxon>Chordata</taxon>
        <taxon>Craniata</taxon>
        <taxon>Vertebrata</taxon>
        <taxon>Euteleostomi</taxon>
        <taxon>Lepidosauria</taxon>
        <taxon>Sphenodontia</taxon>
        <taxon>Sphenodontidae</taxon>
        <taxon>Sphenodon</taxon>
    </lineage>
</organism>
<dbReference type="GO" id="GO:0007043">
    <property type="term" value="P:cell-cell junction assembly"/>
    <property type="evidence" value="ECO:0007669"/>
    <property type="project" value="TreeGrafter"/>
</dbReference>
<keyword evidence="2" id="KW-1003">Cell membrane</keyword>
<dbReference type="GO" id="GO:0016339">
    <property type="term" value="P:calcium-dependent cell-cell adhesion via plasma membrane cell adhesion molecules"/>
    <property type="evidence" value="ECO:0007669"/>
    <property type="project" value="Ensembl"/>
</dbReference>
<accession>A0A8D0HD95</accession>
<name>A0A8D0HD95_SPHPU</name>
<feature type="chain" id="PRO_5034038005" evidence="12">
    <location>
        <begin position="18"/>
        <end position="822"/>
    </location>
</feature>
<dbReference type="CDD" id="cd11304">
    <property type="entry name" value="Cadherin_repeat"/>
    <property type="match status" value="6"/>
</dbReference>
<dbReference type="GO" id="GO:0048536">
    <property type="term" value="P:spleen development"/>
    <property type="evidence" value="ECO:0007669"/>
    <property type="project" value="Ensembl"/>
</dbReference>
<dbReference type="FunFam" id="2.60.40.60:FF:000019">
    <property type="entry name" value="Cadherin 2"/>
    <property type="match status" value="1"/>
</dbReference>
<keyword evidence="9" id="KW-0325">Glycoprotein</keyword>
<evidence type="ECO:0000259" key="13">
    <source>
        <dbReference type="PROSITE" id="PS50268"/>
    </source>
</evidence>
<dbReference type="GO" id="GO:0005509">
    <property type="term" value="F:calcium ion binding"/>
    <property type="evidence" value="ECO:0007669"/>
    <property type="project" value="UniProtKB-UniRule"/>
</dbReference>
<dbReference type="SUPFAM" id="SSF49313">
    <property type="entry name" value="Cadherin-like"/>
    <property type="match status" value="7"/>
</dbReference>
<evidence type="ECO:0000256" key="2">
    <source>
        <dbReference type="ARBA" id="ARBA00022475"/>
    </source>
</evidence>
<keyword evidence="12" id="KW-0732">Signal</keyword>
<dbReference type="FunFam" id="2.60.40.60:FF:000183">
    <property type="entry name" value="Cadherin 17"/>
    <property type="match status" value="1"/>
</dbReference>
<keyword evidence="6" id="KW-0130">Cell adhesion</keyword>
<evidence type="ECO:0000313" key="15">
    <source>
        <dbReference type="Proteomes" id="UP000694392"/>
    </source>
</evidence>
<dbReference type="GO" id="GO:0009986">
    <property type="term" value="C:cell surface"/>
    <property type="evidence" value="ECO:0007669"/>
    <property type="project" value="Ensembl"/>
</dbReference>
<evidence type="ECO:0000256" key="10">
    <source>
        <dbReference type="PROSITE-ProRule" id="PRU00043"/>
    </source>
</evidence>
<evidence type="ECO:0000256" key="1">
    <source>
        <dbReference type="ARBA" id="ARBA00004236"/>
    </source>
</evidence>
<evidence type="ECO:0000256" key="5">
    <source>
        <dbReference type="ARBA" id="ARBA00022837"/>
    </source>
</evidence>
<evidence type="ECO:0000256" key="3">
    <source>
        <dbReference type="ARBA" id="ARBA00022692"/>
    </source>
</evidence>
<dbReference type="Gene3D" id="2.60.40.60">
    <property type="entry name" value="Cadherins"/>
    <property type="match status" value="7"/>
</dbReference>
<dbReference type="SMART" id="SM00112">
    <property type="entry name" value="CA"/>
    <property type="match status" value="7"/>
</dbReference>
<dbReference type="PRINTS" id="PR00205">
    <property type="entry name" value="CADHERIN"/>
</dbReference>
<feature type="domain" description="Cadherin" evidence="13">
    <location>
        <begin position="126"/>
        <end position="331"/>
    </location>
</feature>
<dbReference type="Proteomes" id="UP000694392">
    <property type="component" value="Unplaced"/>
</dbReference>
<feature type="domain" description="Cadherin" evidence="13">
    <location>
        <begin position="332"/>
        <end position="440"/>
    </location>
</feature>
<feature type="domain" description="Cadherin" evidence="13">
    <location>
        <begin position="557"/>
        <end position="657"/>
    </location>
</feature>
<dbReference type="InterPro" id="IPR002126">
    <property type="entry name" value="Cadherin-like_dom"/>
</dbReference>
<dbReference type="GO" id="GO:0016477">
    <property type="term" value="P:cell migration"/>
    <property type="evidence" value="ECO:0007669"/>
    <property type="project" value="TreeGrafter"/>
</dbReference>
<dbReference type="GO" id="GO:0005178">
    <property type="term" value="F:integrin binding"/>
    <property type="evidence" value="ECO:0007669"/>
    <property type="project" value="Ensembl"/>
</dbReference>
<dbReference type="GO" id="GO:0044331">
    <property type="term" value="P:cell-cell adhesion mediated by cadherin"/>
    <property type="evidence" value="ECO:0007669"/>
    <property type="project" value="TreeGrafter"/>
</dbReference>
<feature type="signal peptide" evidence="12">
    <location>
        <begin position="1"/>
        <end position="17"/>
    </location>
</feature>
<dbReference type="InterPro" id="IPR015919">
    <property type="entry name" value="Cadherin-like_sf"/>
</dbReference>
<dbReference type="PROSITE" id="PS00232">
    <property type="entry name" value="CADHERIN_1"/>
    <property type="match status" value="2"/>
</dbReference>
<evidence type="ECO:0000313" key="14">
    <source>
        <dbReference type="Ensembl" id="ENSSPUP00000022006.1"/>
    </source>
</evidence>
<dbReference type="GO" id="GO:0008013">
    <property type="term" value="F:beta-catenin binding"/>
    <property type="evidence" value="ECO:0007669"/>
    <property type="project" value="TreeGrafter"/>
</dbReference>
<dbReference type="GO" id="GO:0006857">
    <property type="term" value="P:oligopeptide transport"/>
    <property type="evidence" value="ECO:0007669"/>
    <property type="project" value="Ensembl"/>
</dbReference>
<dbReference type="GO" id="GO:0030183">
    <property type="term" value="P:B cell differentiation"/>
    <property type="evidence" value="ECO:0007669"/>
    <property type="project" value="Ensembl"/>
</dbReference>
<evidence type="ECO:0000256" key="12">
    <source>
        <dbReference type="SAM" id="SignalP"/>
    </source>
</evidence>
<dbReference type="FunFam" id="2.60.40.60:FF:000020">
    <property type="entry name" value="Dachsous cadherin-related 1b"/>
    <property type="match status" value="1"/>
</dbReference>
<dbReference type="InterPro" id="IPR020894">
    <property type="entry name" value="Cadherin_CS"/>
</dbReference>
<dbReference type="Pfam" id="PF00028">
    <property type="entry name" value="Cadherin"/>
    <property type="match status" value="4"/>
</dbReference>
<dbReference type="GO" id="GO:0033626">
    <property type="term" value="P:positive regulation of integrin activation by cell surface receptor linked signal transduction"/>
    <property type="evidence" value="ECO:0007669"/>
    <property type="project" value="Ensembl"/>
</dbReference>
<feature type="domain" description="Cadherin" evidence="13">
    <location>
        <begin position="676"/>
        <end position="774"/>
    </location>
</feature>
<feature type="domain" description="Cadherin" evidence="13">
    <location>
        <begin position="47"/>
        <end position="125"/>
    </location>
</feature>
<keyword evidence="15" id="KW-1185">Reference proteome</keyword>
<dbReference type="GO" id="GO:0016342">
    <property type="term" value="C:catenin complex"/>
    <property type="evidence" value="ECO:0007669"/>
    <property type="project" value="TreeGrafter"/>
</dbReference>
<reference evidence="14" key="2">
    <citation type="submission" date="2025-09" db="UniProtKB">
        <authorList>
            <consortium name="Ensembl"/>
        </authorList>
    </citation>
    <scope>IDENTIFICATION</scope>
</reference>
<evidence type="ECO:0000256" key="6">
    <source>
        <dbReference type="ARBA" id="ARBA00022889"/>
    </source>
</evidence>
<proteinExistence type="predicted"/>
<dbReference type="InterPro" id="IPR039808">
    <property type="entry name" value="Cadherin"/>
</dbReference>
<comment type="subcellular location">
    <subcellularLocation>
        <location evidence="1">Cell membrane</location>
    </subcellularLocation>
</comment>
<dbReference type="AlphaFoldDB" id="A0A8D0HD95"/>
<feature type="domain" description="Cadherin" evidence="13">
    <location>
        <begin position="450"/>
        <end position="556"/>
    </location>
</feature>
<evidence type="ECO:0000256" key="9">
    <source>
        <dbReference type="ARBA" id="ARBA00023180"/>
    </source>
</evidence>
<evidence type="ECO:0000256" key="8">
    <source>
        <dbReference type="ARBA" id="ARBA00023136"/>
    </source>
</evidence>
<dbReference type="FunFam" id="2.60.40.60:FF:000151">
    <property type="entry name" value="Cadherin 17"/>
    <property type="match status" value="1"/>
</dbReference>
<dbReference type="FunFam" id="2.60.40.60:FF:000163">
    <property type="entry name" value="Cadherin 17"/>
    <property type="match status" value="1"/>
</dbReference>
<evidence type="ECO:0000256" key="4">
    <source>
        <dbReference type="ARBA" id="ARBA00022737"/>
    </source>
</evidence>
<dbReference type="GO" id="GO:0005912">
    <property type="term" value="C:adherens junction"/>
    <property type="evidence" value="ECO:0007669"/>
    <property type="project" value="TreeGrafter"/>
</dbReference>
<dbReference type="GO" id="GO:0016323">
    <property type="term" value="C:basolateral plasma membrane"/>
    <property type="evidence" value="ECO:0007669"/>
    <property type="project" value="Ensembl"/>
</dbReference>
<dbReference type="GO" id="GO:0000902">
    <property type="term" value="P:cell morphogenesis"/>
    <property type="evidence" value="ECO:0007669"/>
    <property type="project" value="TreeGrafter"/>
</dbReference>
<sequence>QLTKALIIFLSPSSTQAACHGKDGLRSGPLQDMTFFVPEATPGYYIYQVNITPPANSLRLTGEKDGIIEIGAKNGILYLNGSLDWETKKVHRLQVEALNEKGERVKGPFSITINVEDINDNPPVFSQSKYYGEVRQNSRPGKVFMHVTATDRDDPTTPNAQLLYSILHHFPSPYEEILFQIDNKTGAISPRNKYLDPEKQADFLLVVTVKDLAGMSGNAFTSNADVAITVLENLWKAPLPVFIMENSTEQHPLSITKVGSRNHSENREKPARFPFIIDQNGTIYATEPLDREEKDSYVFDAFAKDNYGEALARPLKISVTVGDMNDNPPVCKRALTIFEVQENEIVGNYIGTLHASDMDQKDTLNSRLQFRIVDQTPKIPIDNLFIVQKETGQFQLSSSSLNRRVASNYSVKVEVSDGVFATLCDVWINVIDINDQIPIFEKSDYGSLVIPEDTQVGKILLAIQANDADEPFTGSSRIIYQIEGDQNETFRIETDFRTNRGYFKINKILDYETSPVYSLTILAKNPEPLVSGIQYNSSSIAYVQIHITDVNEAPVFFKDTYIVDVFENVTVGTFVTSVKAYDPEGAQIRYMLISNSRNWLRVDSYTGDIYTTAPFDREIEKAYIVQVVATEQSKESRSSTAQLILHLKDVNDNPPSLVKNSIFFCYPLSGGEKIEIEATDPDEHRLYPKFIFSLGGGETIQNDWIVHGFGVRRAHFSPKHPNLQKMQYSIPLKISDNGNPPLQGNVNLQVNICECTEDKTCFVPLDPDTSRPTVAMAVGILVGVLLVIGKWILDLRGLQPRIDKEEEPRERQGYIQKLRSSR</sequence>
<reference evidence="14" key="1">
    <citation type="submission" date="2025-08" db="UniProtKB">
        <authorList>
            <consortium name="Ensembl"/>
        </authorList>
    </citation>
    <scope>IDENTIFICATION</scope>
</reference>
<feature type="transmembrane region" description="Helical" evidence="11">
    <location>
        <begin position="774"/>
        <end position="793"/>
    </location>
</feature>
<evidence type="ECO:0000256" key="11">
    <source>
        <dbReference type="SAM" id="Phobius"/>
    </source>
</evidence>
<keyword evidence="4" id="KW-0677">Repeat</keyword>
<dbReference type="PROSITE" id="PS50268">
    <property type="entry name" value="CADHERIN_2"/>
    <property type="match status" value="6"/>
</dbReference>
<keyword evidence="3 11" id="KW-0812">Transmembrane</keyword>
<keyword evidence="8 11" id="KW-0472">Membrane</keyword>
<dbReference type="Ensembl" id="ENSSPUT00000023451.1">
    <property type="protein sequence ID" value="ENSSPUP00000022006.1"/>
    <property type="gene ID" value="ENSSPUG00000016577.1"/>
</dbReference>
<gene>
    <name evidence="14" type="primary">CDH17</name>
</gene>
<dbReference type="GO" id="GO:0034332">
    <property type="term" value="P:adherens junction organization"/>
    <property type="evidence" value="ECO:0007669"/>
    <property type="project" value="TreeGrafter"/>
</dbReference>
<dbReference type="GO" id="GO:0007156">
    <property type="term" value="P:homophilic cell adhesion via plasma membrane adhesion molecules"/>
    <property type="evidence" value="ECO:0007669"/>
    <property type="project" value="Ensembl"/>
</dbReference>
<dbReference type="GO" id="GO:0045296">
    <property type="term" value="F:cadherin binding"/>
    <property type="evidence" value="ECO:0007669"/>
    <property type="project" value="TreeGrafter"/>
</dbReference>
<keyword evidence="7 11" id="KW-1133">Transmembrane helix</keyword>
<dbReference type="GO" id="GO:0005427">
    <property type="term" value="F:proton-dependent oligopeptide secondary active transmembrane transporter activity"/>
    <property type="evidence" value="ECO:0007669"/>
    <property type="project" value="Ensembl"/>
</dbReference>
<protein>
    <submittedName>
        <fullName evidence="14">Cadherin 17</fullName>
    </submittedName>
</protein>
<dbReference type="FunFam" id="2.60.40.60:FF:000188">
    <property type="entry name" value="Cadherin 17"/>
    <property type="match status" value="1"/>
</dbReference>
<dbReference type="PANTHER" id="PTHR24027">
    <property type="entry name" value="CADHERIN-23"/>
    <property type="match status" value="1"/>
</dbReference>
<dbReference type="GO" id="GO:0005654">
    <property type="term" value="C:nucleoplasm"/>
    <property type="evidence" value="ECO:0007669"/>
    <property type="project" value="Ensembl"/>
</dbReference>
<keyword evidence="5 10" id="KW-0106">Calcium</keyword>